<dbReference type="SUPFAM" id="SSF57850">
    <property type="entry name" value="RING/U-box"/>
    <property type="match status" value="1"/>
</dbReference>
<dbReference type="PANTHER" id="PTHR23012">
    <property type="entry name" value="RING/FYVE/PHD ZINC FINGER DOMAIN-CONTAINING"/>
    <property type="match status" value="1"/>
</dbReference>
<dbReference type="GO" id="GO:0004842">
    <property type="term" value="F:ubiquitin-protein transferase activity"/>
    <property type="evidence" value="ECO:0007669"/>
    <property type="project" value="TreeGrafter"/>
</dbReference>
<keyword evidence="1" id="KW-0479">Metal-binding</keyword>
<sequence length="203" mass="22851">MAEIVLKVDDEFDYDVPSSSPSCYSATPTCRICHEGELESCKKLETPCSCSGTIQFAHRDCIMRWCIEKGNAVCEICLQKFEPGYVIALPKKEPPVDSQVTIRVSVEIPRGNAMGEEEETQYSECSSTIYTSVSYCRSVALMFTFLLLTRHMLELLYQGTGDYPFTLLTLLILRSVGILLPMYVLLKIITAIQTTINTQQYQV</sequence>
<dbReference type="InterPro" id="IPR013083">
    <property type="entry name" value="Znf_RING/FYVE/PHD"/>
</dbReference>
<dbReference type="GO" id="GO:0016567">
    <property type="term" value="P:protein ubiquitination"/>
    <property type="evidence" value="ECO:0007669"/>
    <property type="project" value="TreeGrafter"/>
</dbReference>
<protein>
    <submittedName>
        <fullName evidence="6">OLC1v1004436C1</fullName>
    </submittedName>
</protein>
<evidence type="ECO:0000256" key="4">
    <source>
        <dbReference type="SAM" id="Phobius"/>
    </source>
</evidence>
<feature type="transmembrane region" description="Helical" evidence="4">
    <location>
        <begin position="165"/>
        <end position="186"/>
    </location>
</feature>
<evidence type="ECO:0000259" key="5">
    <source>
        <dbReference type="PROSITE" id="PS51292"/>
    </source>
</evidence>
<dbReference type="SMART" id="SM00744">
    <property type="entry name" value="RINGv"/>
    <property type="match status" value="1"/>
</dbReference>
<dbReference type="PROSITE" id="PS51292">
    <property type="entry name" value="ZF_RING_CH"/>
    <property type="match status" value="1"/>
</dbReference>
<dbReference type="CDD" id="cd16495">
    <property type="entry name" value="RING_CH-C4HC3_MARCH"/>
    <property type="match status" value="1"/>
</dbReference>
<dbReference type="GO" id="GO:0008270">
    <property type="term" value="F:zinc ion binding"/>
    <property type="evidence" value="ECO:0007669"/>
    <property type="project" value="UniProtKB-KW"/>
</dbReference>
<gene>
    <name evidence="6" type="ORF">OLC1_LOCUS14188</name>
</gene>
<feature type="domain" description="RING-CH-type" evidence="5">
    <location>
        <begin position="22"/>
        <end position="84"/>
    </location>
</feature>
<evidence type="ECO:0000313" key="7">
    <source>
        <dbReference type="Proteomes" id="UP001161247"/>
    </source>
</evidence>
<dbReference type="Pfam" id="PF12906">
    <property type="entry name" value="RINGv"/>
    <property type="match status" value="1"/>
</dbReference>
<dbReference type="Proteomes" id="UP001161247">
    <property type="component" value="Chromosome 5"/>
</dbReference>
<organism evidence="6 7">
    <name type="scientific">Oldenlandia corymbosa var. corymbosa</name>
    <dbReference type="NCBI Taxonomy" id="529605"/>
    <lineage>
        <taxon>Eukaryota</taxon>
        <taxon>Viridiplantae</taxon>
        <taxon>Streptophyta</taxon>
        <taxon>Embryophyta</taxon>
        <taxon>Tracheophyta</taxon>
        <taxon>Spermatophyta</taxon>
        <taxon>Magnoliopsida</taxon>
        <taxon>eudicotyledons</taxon>
        <taxon>Gunneridae</taxon>
        <taxon>Pentapetalae</taxon>
        <taxon>asterids</taxon>
        <taxon>lamiids</taxon>
        <taxon>Gentianales</taxon>
        <taxon>Rubiaceae</taxon>
        <taxon>Rubioideae</taxon>
        <taxon>Spermacoceae</taxon>
        <taxon>Hedyotis-Oldenlandia complex</taxon>
        <taxon>Oldenlandia</taxon>
    </lineage>
</organism>
<name>A0AAV1DCB0_OLDCO</name>
<keyword evidence="7" id="KW-1185">Reference proteome</keyword>
<keyword evidence="4" id="KW-0472">Membrane</keyword>
<dbReference type="Gene3D" id="3.30.40.10">
    <property type="entry name" value="Zinc/RING finger domain, C3HC4 (zinc finger)"/>
    <property type="match status" value="1"/>
</dbReference>
<feature type="transmembrane region" description="Helical" evidence="4">
    <location>
        <begin position="135"/>
        <end position="153"/>
    </location>
</feature>
<evidence type="ECO:0000313" key="6">
    <source>
        <dbReference type="EMBL" id="CAI9105505.1"/>
    </source>
</evidence>
<evidence type="ECO:0000256" key="3">
    <source>
        <dbReference type="ARBA" id="ARBA00022833"/>
    </source>
</evidence>
<accession>A0AAV1DCB0</accession>
<dbReference type="InterPro" id="IPR022143">
    <property type="entry name" value="DUF3675"/>
</dbReference>
<dbReference type="GO" id="GO:0016020">
    <property type="term" value="C:membrane"/>
    <property type="evidence" value="ECO:0007669"/>
    <property type="project" value="TreeGrafter"/>
</dbReference>
<keyword evidence="3" id="KW-0862">Zinc</keyword>
<dbReference type="InterPro" id="IPR033275">
    <property type="entry name" value="MARCH-like"/>
</dbReference>
<proteinExistence type="predicted"/>
<evidence type="ECO:0000256" key="1">
    <source>
        <dbReference type="ARBA" id="ARBA00022723"/>
    </source>
</evidence>
<keyword evidence="4" id="KW-1133">Transmembrane helix</keyword>
<dbReference type="InterPro" id="IPR011016">
    <property type="entry name" value="Znf_RING-CH"/>
</dbReference>
<reference evidence="6" key="1">
    <citation type="submission" date="2023-03" db="EMBL/GenBank/DDBJ databases">
        <authorList>
            <person name="Julca I."/>
        </authorList>
    </citation>
    <scope>NUCLEOTIDE SEQUENCE</scope>
</reference>
<keyword evidence="2" id="KW-0863">Zinc-finger</keyword>
<keyword evidence="4" id="KW-0812">Transmembrane</keyword>
<dbReference type="EMBL" id="OX459122">
    <property type="protein sequence ID" value="CAI9105505.1"/>
    <property type="molecule type" value="Genomic_DNA"/>
</dbReference>
<dbReference type="AlphaFoldDB" id="A0AAV1DCB0"/>
<evidence type="ECO:0000256" key="2">
    <source>
        <dbReference type="ARBA" id="ARBA00022771"/>
    </source>
</evidence>
<dbReference type="PANTHER" id="PTHR23012:SF180">
    <property type="entry name" value="RING_FYVE_PHD ZINC FINGER SUPERFAMILY PROTEIN"/>
    <property type="match status" value="1"/>
</dbReference>
<dbReference type="Pfam" id="PF12428">
    <property type="entry name" value="DUF3675"/>
    <property type="match status" value="1"/>
</dbReference>